<accession>A0A382VTA6</accession>
<keyword evidence="3" id="KW-1133">Transmembrane helix</keyword>
<evidence type="ECO:0000256" key="2">
    <source>
        <dbReference type="ARBA" id="ARBA00022692"/>
    </source>
</evidence>
<dbReference type="InterPro" id="IPR001516">
    <property type="entry name" value="Proton_antipo_N"/>
</dbReference>
<gene>
    <name evidence="6" type="ORF">METZ01_LOCUS402454</name>
</gene>
<keyword evidence="4" id="KW-0472">Membrane</keyword>
<keyword evidence="2" id="KW-0812">Transmembrane</keyword>
<feature type="domain" description="NADH-Ubiquinone oxidoreductase (complex I) chain 5 N-terminal" evidence="5">
    <location>
        <begin position="1"/>
        <end position="24"/>
    </location>
</feature>
<protein>
    <recommendedName>
        <fullName evidence="5">NADH-Ubiquinone oxidoreductase (complex I) chain 5 N-terminal domain-containing protein</fullName>
    </recommendedName>
</protein>
<organism evidence="6">
    <name type="scientific">marine metagenome</name>
    <dbReference type="NCBI Taxonomy" id="408172"/>
    <lineage>
        <taxon>unclassified sequences</taxon>
        <taxon>metagenomes</taxon>
        <taxon>ecological metagenomes</taxon>
    </lineage>
</organism>
<dbReference type="EMBL" id="UINC01154358">
    <property type="protein sequence ID" value="SVD49600.1"/>
    <property type="molecule type" value="Genomic_DNA"/>
</dbReference>
<evidence type="ECO:0000313" key="6">
    <source>
        <dbReference type="EMBL" id="SVD49600.1"/>
    </source>
</evidence>
<name>A0A382VTA6_9ZZZZ</name>
<dbReference type="Pfam" id="PF00662">
    <property type="entry name" value="Proton_antipo_N"/>
    <property type="match status" value="1"/>
</dbReference>
<comment type="subcellular location">
    <subcellularLocation>
        <location evidence="1">Membrane</location>
        <topology evidence="1">Multi-pass membrane protein</topology>
    </subcellularLocation>
</comment>
<reference evidence="6" key="1">
    <citation type="submission" date="2018-05" db="EMBL/GenBank/DDBJ databases">
        <authorList>
            <person name="Lanie J.A."/>
            <person name="Ng W.-L."/>
            <person name="Kazmierczak K.M."/>
            <person name="Andrzejewski T.M."/>
            <person name="Davidsen T.M."/>
            <person name="Wayne K.J."/>
            <person name="Tettelin H."/>
            <person name="Glass J.I."/>
            <person name="Rusch D."/>
            <person name="Podicherti R."/>
            <person name="Tsui H.-C.T."/>
            <person name="Winkler M.E."/>
        </authorList>
    </citation>
    <scope>NUCLEOTIDE SEQUENCE</scope>
</reference>
<evidence type="ECO:0000256" key="1">
    <source>
        <dbReference type="ARBA" id="ARBA00004141"/>
    </source>
</evidence>
<evidence type="ECO:0000256" key="3">
    <source>
        <dbReference type="ARBA" id="ARBA00022989"/>
    </source>
</evidence>
<proteinExistence type="predicted"/>
<dbReference type="AlphaFoldDB" id="A0A382VTA6"/>
<evidence type="ECO:0000259" key="5">
    <source>
        <dbReference type="Pfam" id="PF00662"/>
    </source>
</evidence>
<sequence length="25" mass="2819">MLVIIAIVASIVNFYSLDYMYGDAH</sequence>
<evidence type="ECO:0000256" key="4">
    <source>
        <dbReference type="ARBA" id="ARBA00023136"/>
    </source>
</evidence>